<name>A0AA39GE35_SARSR</name>
<feature type="compositionally biased region" description="Low complexity" evidence="1">
    <location>
        <begin position="239"/>
        <end position="248"/>
    </location>
</feature>
<dbReference type="AlphaFoldDB" id="A0AA39GE35"/>
<protein>
    <recommendedName>
        <fullName evidence="4">GMP synthase</fullName>
    </recommendedName>
</protein>
<evidence type="ECO:0000313" key="2">
    <source>
        <dbReference type="EMBL" id="KAK0384849.1"/>
    </source>
</evidence>
<feature type="compositionally biased region" description="Gly residues" evidence="1">
    <location>
        <begin position="23"/>
        <end position="33"/>
    </location>
</feature>
<evidence type="ECO:0000313" key="3">
    <source>
        <dbReference type="Proteomes" id="UP001175261"/>
    </source>
</evidence>
<keyword evidence="3" id="KW-1185">Reference proteome</keyword>
<dbReference type="PRINTS" id="PR01217">
    <property type="entry name" value="PRICHEXTENSN"/>
</dbReference>
<evidence type="ECO:0000256" key="1">
    <source>
        <dbReference type="SAM" id="MobiDB-lite"/>
    </source>
</evidence>
<evidence type="ECO:0008006" key="4">
    <source>
        <dbReference type="Google" id="ProtNLM"/>
    </source>
</evidence>
<feature type="compositionally biased region" description="Low complexity" evidence="1">
    <location>
        <begin position="204"/>
        <end position="224"/>
    </location>
</feature>
<dbReference type="Proteomes" id="UP001175261">
    <property type="component" value="Unassembled WGS sequence"/>
</dbReference>
<dbReference type="EMBL" id="JAPDFR010000007">
    <property type="protein sequence ID" value="KAK0384849.1"/>
    <property type="molecule type" value="Genomic_DNA"/>
</dbReference>
<feature type="compositionally biased region" description="Basic residues" evidence="1">
    <location>
        <begin position="396"/>
        <end position="409"/>
    </location>
</feature>
<organism evidence="2 3">
    <name type="scientific">Sarocladium strictum</name>
    <name type="common">Black bundle disease fungus</name>
    <name type="synonym">Acremonium strictum</name>
    <dbReference type="NCBI Taxonomy" id="5046"/>
    <lineage>
        <taxon>Eukaryota</taxon>
        <taxon>Fungi</taxon>
        <taxon>Dikarya</taxon>
        <taxon>Ascomycota</taxon>
        <taxon>Pezizomycotina</taxon>
        <taxon>Sordariomycetes</taxon>
        <taxon>Hypocreomycetidae</taxon>
        <taxon>Hypocreales</taxon>
        <taxon>Sarocladiaceae</taxon>
        <taxon>Sarocladium</taxon>
    </lineage>
</organism>
<feature type="region of interest" description="Disordered" evidence="1">
    <location>
        <begin position="276"/>
        <end position="305"/>
    </location>
</feature>
<proteinExistence type="predicted"/>
<reference evidence="2" key="1">
    <citation type="submission" date="2022-10" db="EMBL/GenBank/DDBJ databases">
        <title>Determination and structural analysis of whole genome sequence of Sarocladium strictum F4-1.</title>
        <authorList>
            <person name="Hu L."/>
            <person name="Jiang Y."/>
        </authorList>
    </citation>
    <scope>NUCLEOTIDE SEQUENCE</scope>
    <source>
        <strain evidence="2">F4-1</strain>
    </source>
</reference>
<comment type="caution">
    <text evidence="2">The sequence shown here is derived from an EMBL/GenBank/DDBJ whole genome shotgun (WGS) entry which is preliminary data.</text>
</comment>
<feature type="compositionally biased region" description="Pro residues" evidence="1">
    <location>
        <begin position="186"/>
        <end position="195"/>
    </location>
</feature>
<feature type="compositionally biased region" description="Pro residues" evidence="1">
    <location>
        <begin position="116"/>
        <end position="125"/>
    </location>
</feature>
<gene>
    <name evidence="2" type="ORF">NLU13_7327</name>
</gene>
<feature type="compositionally biased region" description="Basic and acidic residues" evidence="1">
    <location>
        <begin position="158"/>
        <end position="168"/>
    </location>
</feature>
<accession>A0AA39GE35</accession>
<feature type="region of interest" description="Disordered" evidence="1">
    <location>
        <begin position="1"/>
        <end position="262"/>
    </location>
</feature>
<sequence length="438" mass="44348">MSGFSGLMKNGWHPEKNSSSSSSGGGGGGGSSGSGKSFTGLGIRNKTNAMIPGNKSKQEAESRANHVSAPLSSLKDPSTFAPPPKRTSSGLIPAPPPASVPRKVITAPSKYQDPRSPTPVAPPPKISSVQELEQLEQAAPPPRTGPYRPNTTGLSTDHLPKPPARRDSPTSPTGPPSYEAATGAPRPVPSLPPRLPARTNTGGSIASTYSNNNTNSTLNQSAANRLGAAGISVPSLGINRSSPANNSSPSPPPPPRAGVGAAQVNALQNRFAKLGTSTAGSINSPSAETSPAAAPAEGTTWQQKQAALQTASAFRKDPSSVSLSDGRAAVSTVNNFRQRHGEQVATGLQSANNLNQKYGVADKVGGFAAHAQAQGGGEQQQTPSSGLGGMVAGFAAKKKPPPPPPKKKPGLGVPPQQTGVSSVGDAPPPIPTATRPQF</sequence>
<feature type="compositionally biased region" description="Low complexity" evidence="1">
    <location>
        <begin position="284"/>
        <end position="300"/>
    </location>
</feature>
<feature type="region of interest" description="Disordered" evidence="1">
    <location>
        <begin position="371"/>
        <end position="438"/>
    </location>
</feature>